<keyword evidence="5" id="KW-0175">Coiled coil</keyword>
<feature type="coiled-coil region" evidence="5">
    <location>
        <begin position="1145"/>
        <end position="1179"/>
    </location>
</feature>
<accession>A0AA39XXZ8</accession>
<dbReference type="SUPFAM" id="SSF144083">
    <property type="entry name" value="Magnesium transport protein CorA, transmembrane region"/>
    <property type="match status" value="1"/>
</dbReference>
<dbReference type="InterPro" id="IPR002523">
    <property type="entry name" value="MgTranspt_CorA/ZnTranspt_ZntB"/>
</dbReference>
<organism evidence="8 9">
    <name type="scientific">Cercophora newfieldiana</name>
    <dbReference type="NCBI Taxonomy" id="92897"/>
    <lineage>
        <taxon>Eukaryota</taxon>
        <taxon>Fungi</taxon>
        <taxon>Dikarya</taxon>
        <taxon>Ascomycota</taxon>
        <taxon>Pezizomycotina</taxon>
        <taxon>Sordariomycetes</taxon>
        <taxon>Sordariomycetidae</taxon>
        <taxon>Sordariales</taxon>
        <taxon>Lasiosphaeriaceae</taxon>
        <taxon>Cercophora</taxon>
    </lineage>
</organism>
<dbReference type="PANTHER" id="PTHR46494">
    <property type="entry name" value="CORA FAMILY METAL ION TRANSPORTER (EUROFUNG)"/>
    <property type="match status" value="1"/>
</dbReference>
<dbReference type="EMBL" id="JAULSV010000006">
    <property type="protein sequence ID" value="KAK0642174.1"/>
    <property type="molecule type" value="Genomic_DNA"/>
</dbReference>
<gene>
    <name evidence="8" type="ORF">B0T16DRAFT_462179</name>
</gene>
<evidence type="ECO:0000256" key="3">
    <source>
        <dbReference type="ARBA" id="ARBA00022989"/>
    </source>
</evidence>
<comment type="subcellular location">
    <subcellularLocation>
        <location evidence="1">Cell membrane</location>
        <topology evidence="1">Multi-pass membrane protein</topology>
    </subcellularLocation>
</comment>
<keyword evidence="3 7" id="KW-1133">Transmembrane helix</keyword>
<dbReference type="GO" id="GO:0005886">
    <property type="term" value="C:plasma membrane"/>
    <property type="evidence" value="ECO:0007669"/>
    <property type="project" value="UniProtKB-SubCell"/>
</dbReference>
<evidence type="ECO:0000256" key="6">
    <source>
        <dbReference type="SAM" id="MobiDB-lite"/>
    </source>
</evidence>
<evidence type="ECO:0000256" key="2">
    <source>
        <dbReference type="ARBA" id="ARBA00022692"/>
    </source>
</evidence>
<protein>
    <submittedName>
        <fullName evidence="8">Uncharacterized protein</fullName>
    </submittedName>
</protein>
<comment type="caution">
    <text evidence="8">The sequence shown here is derived from an EMBL/GenBank/DDBJ whole genome shotgun (WGS) entry which is preliminary data.</text>
</comment>
<evidence type="ECO:0000313" key="8">
    <source>
        <dbReference type="EMBL" id="KAK0642174.1"/>
    </source>
</evidence>
<dbReference type="Pfam" id="PF01544">
    <property type="entry name" value="CorA"/>
    <property type="match status" value="1"/>
</dbReference>
<proteinExistence type="predicted"/>
<dbReference type="GO" id="GO:0015095">
    <property type="term" value="F:magnesium ion transmembrane transporter activity"/>
    <property type="evidence" value="ECO:0007669"/>
    <property type="project" value="TreeGrafter"/>
</dbReference>
<dbReference type="GO" id="GO:0015087">
    <property type="term" value="F:cobalt ion transmembrane transporter activity"/>
    <property type="evidence" value="ECO:0007669"/>
    <property type="project" value="TreeGrafter"/>
</dbReference>
<keyword evidence="2 7" id="KW-0812">Transmembrane</keyword>
<feature type="transmembrane region" description="Helical" evidence="7">
    <location>
        <begin position="1482"/>
        <end position="1503"/>
    </location>
</feature>
<feature type="region of interest" description="Disordered" evidence="6">
    <location>
        <begin position="522"/>
        <end position="550"/>
    </location>
</feature>
<evidence type="ECO:0000256" key="5">
    <source>
        <dbReference type="SAM" id="Coils"/>
    </source>
</evidence>
<dbReference type="InterPro" id="IPR045863">
    <property type="entry name" value="CorA_TM1_TM2"/>
</dbReference>
<dbReference type="Proteomes" id="UP001174936">
    <property type="component" value="Unassembled WGS sequence"/>
</dbReference>
<keyword evidence="9" id="KW-1185">Reference proteome</keyword>
<evidence type="ECO:0000256" key="1">
    <source>
        <dbReference type="ARBA" id="ARBA00004651"/>
    </source>
</evidence>
<dbReference type="GO" id="GO:0000287">
    <property type="term" value="F:magnesium ion binding"/>
    <property type="evidence" value="ECO:0007669"/>
    <property type="project" value="TreeGrafter"/>
</dbReference>
<keyword evidence="4 7" id="KW-0472">Membrane</keyword>
<evidence type="ECO:0000256" key="7">
    <source>
        <dbReference type="SAM" id="Phobius"/>
    </source>
</evidence>
<sequence length="1593" mass="179734">MDDSFHPTSWGEAIGVNLPVDNDINEHDYEWLDVIDESDCYMALDVADSKSSKSLDFGSGGYTGSLSAWHELLQLTCPDPQCGVVFVRGDFPDNADSMLARAQRRNQKGTFGLGLHVPDDQDYVLEMTPAQGYVNLRYPVTRLHCVRHSDLFGSVTFASYTSCSFVKDGTVYQIARILPSHLSSSTSSSVHSRLPRGDWKDTTVTVDLGGVIRFGCACSSAHRHGVDGRSLGPVVPLFHDRYQTVQDKYVLGCESSTHRKRLEMRLWIDRDAQPLELHHCSSVRLDRHACGLDHDEGQNSESYPHEVWRMHVRKELLFREDRATVLVAAFKLVDSDEPLDRARQDVIDYRVVQEYLGVADDSLCATYRLWTNTLGNTERTEINAIGRAVESTMSIASVPYAMPAEGQGTTDLGVALVRNIVASPIVSLESTFWQVRMLVKAAKLLASNPLEELLDTYDFKKKTYQDMQDAYRAAIVTRIRSVCRWLLGFSDRIVQKGGFRKLRDPDAGVLVSDVLSAPAEKPRCQPRPLWQANNTAEENEQLEDDRPGRGSLRNTRLRAQRFYLAITIWYVVNQLPEVFFHENNVDAAAMKEYLWNHIQVLVSIRNEDNRAHAIASDDSHGCFVRWYHSFSVQRLCAYLRRQDEQRFSGTEVNVEAVLRQALHWQVKAEKSLRLYSQGRLTEANLGHEPANLAMLGPELGVTGRLLILRAKSCLDVARELVEARKPTKRLNAGRAVVIRWDPKNKTRSAKPRPAPWELSCLAQHLPISLGAAAAQGKGRGVHLDRCNKFLLADFTYSSSWDTSKTTTVGQLWDFVTSSIICAELVDNIATENATNNTLEATDSSEVTNDDCSPDPRLAKLEAVVAQISQLIAQNEMDKRCGQKIDIHRGQRFDWLSFRPKPLFHADTTVQSLEDTPEFYHLKQTQSMKLQTNIDKYLKDNFMPPNEWSLETIKDAIHASKLHHLSCFDLALMVDRNDLPEISKPFIRGRANADFWKPGGWLSKKHPVKSAQLLALLGTDSTLMDLYLIGKAAEYPGFQLWKEEAQDLLRNQDLKDELLDAYQDSIFMVLNDSIADQGTKYRILFAKRLSPATLQAMIFMWHPDAIDTYDSHLGELSQFGDSLNQSITGGEDTWITSITISHWRLHNHIESMILSAENEVDDAERAARKEKHDAAEARRLGTHMIKSPTGLFSLPSLYRRLRRKRPTEAPTTATTTMTTTGEPDMELATLAAMTTSLSQSNHAAPQESPPKRKSTQKDAEKDDFPPQSVAEERRGKIHDLRLPLAITGDSRGRSWTCSMVCELFSEAQASAYALEAAETLQMFIHEQDTGRALVFMLLLGYMCEALAKECDIFITELDRITGRSAKVLLEGMEWQKSGMALRQLKRMLWGLEALRVFRDKLSKALDALKLARNKMTELVHRREAIQHKDMKRTVQRITDEFEKRYGHVQNSHRSIEQRIEEGTKLEEGITSVLSVEQNENISMLTWLTIVYLPPAFIVGVFGMGHDIVPTDAGWASFIWLLAVFIIATIASALSLQFVIERLRALGHWTSRIWTLHPRVGNGTVATPWGAGRLGGTFKGLRDRYAWRGRGRAGV</sequence>
<feature type="transmembrane region" description="Helical" evidence="7">
    <location>
        <begin position="1515"/>
        <end position="1538"/>
    </location>
</feature>
<dbReference type="Gene3D" id="1.20.58.340">
    <property type="entry name" value="Magnesium transport protein CorA, transmembrane region"/>
    <property type="match status" value="1"/>
</dbReference>
<feature type="compositionally biased region" description="Basic and acidic residues" evidence="6">
    <location>
        <begin position="1254"/>
        <end position="1274"/>
    </location>
</feature>
<feature type="region of interest" description="Disordered" evidence="6">
    <location>
        <begin position="1236"/>
        <end position="1274"/>
    </location>
</feature>
<dbReference type="GO" id="GO:0050897">
    <property type="term" value="F:cobalt ion binding"/>
    <property type="evidence" value="ECO:0007669"/>
    <property type="project" value="TreeGrafter"/>
</dbReference>
<evidence type="ECO:0000256" key="4">
    <source>
        <dbReference type="ARBA" id="ARBA00023136"/>
    </source>
</evidence>
<reference evidence="8" key="1">
    <citation type="submission" date="2023-06" db="EMBL/GenBank/DDBJ databases">
        <title>Genome-scale phylogeny and comparative genomics of the fungal order Sordariales.</title>
        <authorList>
            <consortium name="Lawrence Berkeley National Laboratory"/>
            <person name="Hensen N."/>
            <person name="Bonometti L."/>
            <person name="Westerberg I."/>
            <person name="Brannstrom I.O."/>
            <person name="Guillou S."/>
            <person name="Cros-Aarteil S."/>
            <person name="Calhoun S."/>
            <person name="Haridas S."/>
            <person name="Kuo A."/>
            <person name="Mondo S."/>
            <person name="Pangilinan J."/>
            <person name="Riley R."/>
            <person name="Labutti K."/>
            <person name="Andreopoulos B."/>
            <person name="Lipzen A."/>
            <person name="Chen C."/>
            <person name="Yanf M."/>
            <person name="Daum C."/>
            <person name="Ng V."/>
            <person name="Clum A."/>
            <person name="Steindorff A."/>
            <person name="Ohm R."/>
            <person name="Martin F."/>
            <person name="Silar P."/>
            <person name="Natvig D."/>
            <person name="Lalanne C."/>
            <person name="Gautier V."/>
            <person name="Ament-Velasquez S.L."/>
            <person name="Kruys A."/>
            <person name="Hutchinson M.I."/>
            <person name="Powell A.J."/>
            <person name="Barry K."/>
            <person name="Miller A.N."/>
            <person name="Grigoriev I.V."/>
            <person name="Debuchy R."/>
            <person name="Gladieux P."/>
            <person name="Thoren M.H."/>
            <person name="Johannesson H."/>
        </authorList>
    </citation>
    <scope>NUCLEOTIDE SEQUENCE</scope>
    <source>
        <strain evidence="8">SMH2532-1</strain>
    </source>
</reference>
<name>A0AA39XXZ8_9PEZI</name>
<dbReference type="PANTHER" id="PTHR46494:SF1">
    <property type="entry name" value="CORA FAMILY METAL ION TRANSPORTER (EUROFUNG)"/>
    <property type="match status" value="1"/>
</dbReference>
<evidence type="ECO:0000313" key="9">
    <source>
        <dbReference type="Proteomes" id="UP001174936"/>
    </source>
</evidence>